<organism evidence="1">
    <name type="scientific">marine sediment metagenome</name>
    <dbReference type="NCBI Taxonomy" id="412755"/>
    <lineage>
        <taxon>unclassified sequences</taxon>
        <taxon>metagenomes</taxon>
        <taxon>ecological metagenomes</taxon>
    </lineage>
</organism>
<comment type="caution">
    <text evidence="1">The sequence shown here is derived from an EMBL/GenBank/DDBJ whole genome shotgun (WGS) entry which is preliminary data.</text>
</comment>
<name>X1S3T2_9ZZZZ</name>
<evidence type="ECO:0000313" key="1">
    <source>
        <dbReference type="EMBL" id="GAI87697.1"/>
    </source>
</evidence>
<accession>X1S3T2</accession>
<gene>
    <name evidence="1" type="ORF">S12H4_13233</name>
</gene>
<reference evidence="1" key="1">
    <citation type="journal article" date="2014" name="Front. Microbiol.">
        <title>High frequency of phylogenetically diverse reductive dehalogenase-homologous genes in deep subseafloor sedimentary metagenomes.</title>
        <authorList>
            <person name="Kawai M."/>
            <person name="Futagami T."/>
            <person name="Toyoda A."/>
            <person name="Takaki Y."/>
            <person name="Nishi S."/>
            <person name="Hori S."/>
            <person name="Arai W."/>
            <person name="Tsubouchi T."/>
            <person name="Morono Y."/>
            <person name="Uchiyama I."/>
            <person name="Ito T."/>
            <person name="Fujiyama A."/>
            <person name="Inagaki F."/>
            <person name="Takami H."/>
        </authorList>
    </citation>
    <scope>NUCLEOTIDE SEQUENCE</scope>
    <source>
        <strain evidence="1">Expedition CK06-06</strain>
    </source>
</reference>
<feature type="non-terminal residue" evidence="1">
    <location>
        <position position="1"/>
    </location>
</feature>
<sequence>TALDVMPAWRDKLTAISYSPYTRVDVRRMHKIGIIEDDDLLTAYMDLGYDEEKGSKMAEFTIAYNADPEDSDQTETDKNRVREKDLTKTDILNGYRDQLITLDESKTALIMLGYDSNEADYYIARIDYNREKDETDQYLKYYGDAYVKGVLDHEQIVDKLNTLNLSGKRIEYLFRVWDIERMSRVNKPTKAELMTFVRKKIIDINTFIEEMKGLNYSERYIGWYQRTI</sequence>
<dbReference type="EMBL" id="BARW01006301">
    <property type="protein sequence ID" value="GAI87697.1"/>
    <property type="molecule type" value="Genomic_DNA"/>
</dbReference>
<proteinExistence type="predicted"/>
<protein>
    <submittedName>
        <fullName evidence="1">Uncharacterized protein</fullName>
    </submittedName>
</protein>
<dbReference type="AlphaFoldDB" id="X1S3T2"/>